<dbReference type="InterPro" id="IPR006373">
    <property type="entry name" value="VSA_Rifin"/>
</dbReference>
<dbReference type="NCBIfam" id="TIGR01477">
    <property type="entry name" value="RIFIN"/>
    <property type="match status" value="1"/>
</dbReference>
<sequence>MKAVMQQFVDRTTQRFQEYDERMKTPRQKCKERCDKEIQKIILKDKIEKELAEKFATLQTDIQSDSIPTCVCEKSLADKVEKGCLRCGGVLGGGIAPGWGLLSGIVYTGWKAAALAAAKKAAMIEGAAKGAAAGIEEGIKVVMDGLVTDLGVSNEVVTEMGLVFNAKNYYDASYITQDIYIKFQMSSCLHLGPGSSPGLFSVTSHDKAFCNSMLDKLLDQGYPVKQNSIEGSIQKAVEKIVTKAKSAAASETANVTKAQTAILETRKITEF</sequence>
<evidence type="ECO:0000313" key="1">
    <source>
        <dbReference type="EMBL" id="EWC76151.1"/>
    </source>
</evidence>
<reference evidence="1 2" key="1">
    <citation type="submission" date="2013-02" db="EMBL/GenBank/DDBJ databases">
        <title>The Genome Sequence of Plasmodium falciparum UGT5.1.</title>
        <authorList>
            <consortium name="The Broad Institute Genome Sequencing Platform"/>
            <consortium name="The Broad Institute Genome Sequencing Center for Infectious Disease"/>
            <person name="Neafsey D."/>
            <person name="Cheeseman I."/>
            <person name="Volkman S."/>
            <person name="Adams J."/>
            <person name="Walker B."/>
            <person name="Young S.K."/>
            <person name="Zeng Q."/>
            <person name="Gargeya S."/>
            <person name="Fitzgerald M."/>
            <person name="Haas B."/>
            <person name="Abouelleil A."/>
            <person name="Alvarado L."/>
            <person name="Arachchi H.M."/>
            <person name="Berlin A.M."/>
            <person name="Chapman S.B."/>
            <person name="Dewar J."/>
            <person name="Goldberg J."/>
            <person name="Griggs A."/>
            <person name="Gujja S."/>
            <person name="Hansen M."/>
            <person name="Howarth C."/>
            <person name="Imamovic A."/>
            <person name="Larimer J."/>
            <person name="McCowan C."/>
            <person name="Murphy C."/>
            <person name="Neiman D."/>
            <person name="Pearson M."/>
            <person name="Priest M."/>
            <person name="Roberts A."/>
            <person name="Saif S."/>
            <person name="Shea T."/>
            <person name="Sisk P."/>
            <person name="Sykes S."/>
            <person name="Wortman J."/>
            <person name="Nusbaum C."/>
            <person name="Birren B."/>
        </authorList>
    </citation>
    <scope>NUCLEOTIDE SEQUENCE [LARGE SCALE GENOMIC DNA]</scope>
    <source>
        <strain evidence="1 2">UGT5.1</strain>
    </source>
</reference>
<name>W7JX92_PLAFA</name>
<evidence type="ECO:0000313" key="2">
    <source>
        <dbReference type="Proteomes" id="UP000030697"/>
    </source>
</evidence>
<dbReference type="EMBL" id="KE124598">
    <property type="protein sequence ID" value="EWC76151.1"/>
    <property type="molecule type" value="Genomic_DNA"/>
</dbReference>
<dbReference type="Pfam" id="PF02009">
    <property type="entry name" value="RIFIN"/>
    <property type="match status" value="1"/>
</dbReference>
<dbReference type="Proteomes" id="UP000030697">
    <property type="component" value="Unassembled WGS sequence"/>
</dbReference>
<accession>W7JX92</accession>
<protein>
    <submittedName>
        <fullName evidence="1">Surface antigen</fullName>
    </submittedName>
</protein>
<dbReference type="AlphaFoldDB" id="W7JX92"/>
<proteinExistence type="predicted"/>
<gene>
    <name evidence="1" type="ORF">C923_03177</name>
</gene>
<organism evidence="1 2">
    <name type="scientific">Plasmodium falciparum UGT5.1</name>
    <dbReference type="NCBI Taxonomy" id="1237627"/>
    <lineage>
        <taxon>Eukaryota</taxon>
        <taxon>Sar</taxon>
        <taxon>Alveolata</taxon>
        <taxon>Apicomplexa</taxon>
        <taxon>Aconoidasida</taxon>
        <taxon>Haemosporida</taxon>
        <taxon>Plasmodiidae</taxon>
        <taxon>Plasmodium</taxon>
        <taxon>Plasmodium (Laverania)</taxon>
    </lineage>
</organism>